<evidence type="ECO:0000313" key="2">
    <source>
        <dbReference type="Proteomes" id="UP000789719"/>
    </source>
</evidence>
<comment type="caution">
    <text evidence="1">The sequence shown here is derived from an EMBL/GenBank/DDBJ whole genome shotgun (WGS) entry which is preliminary data.</text>
</comment>
<evidence type="ECO:0000313" key="1">
    <source>
        <dbReference type="EMBL" id="CAH0419251.1"/>
    </source>
</evidence>
<dbReference type="Proteomes" id="UP000789719">
    <property type="component" value="Unassembled WGS sequence"/>
</dbReference>
<keyword evidence="2" id="KW-1185">Reference proteome</keyword>
<name>A0ABM8ZD68_9LACO</name>
<dbReference type="EMBL" id="CAKKNT010000030">
    <property type="protein sequence ID" value="CAH0419251.1"/>
    <property type="molecule type" value="Genomic_DNA"/>
</dbReference>
<organism evidence="1 2">
    <name type="scientific">Periweissella ghanensis</name>
    <dbReference type="NCBI Taxonomy" id="467997"/>
    <lineage>
        <taxon>Bacteria</taxon>
        <taxon>Bacillati</taxon>
        <taxon>Bacillota</taxon>
        <taxon>Bacilli</taxon>
        <taxon>Lactobacillales</taxon>
        <taxon>Lactobacillaceae</taxon>
        <taxon>Periweissella</taxon>
    </lineage>
</organism>
<reference evidence="1 2" key="1">
    <citation type="submission" date="2021-11" db="EMBL/GenBank/DDBJ databases">
        <authorList>
            <person name="Depoorter E."/>
        </authorList>
    </citation>
    <scope>NUCLEOTIDE SEQUENCE [LARGE SCALE GENOMIC DNA]</scope>
    <source>
        <strain evidence="1 2">LMG 24286</strain>
    </source>
</reference>
<dbReference type="RefSeq" id="WP_230099294.1">
    <property type="nucleotide sequence ID" value="NZ_CAKKNT010000030.1"/>
</dbReference>
<protein>
    <submittedName>
        <fullName evidence="1">Uncharacterized protein</fullName>
    </submittedName>
</protein>
<sequence>MSEFQRIQFDKDQIRTLAAAHGVDMDNLPDKAEQDKKVLLAGQEAYLNQKRR</sequence>
<gene>
    <name evidence="1" type="ORF">WGH24286_01698</name>
</gene>
<proteinExistence type="predicted"/>
<accession>A0ABM8ZD68</accession>